<dbReference type="SUPFAM" id="SSF51730">
    <property type="entry name" value="FAD-linked oxidoreductase"/>
    <property type="match status" value="1"/>
</dbReference>
<keyword evidence="5" id="KW-0285">Flavoprotein</keyword>
<accession>A0A226EE44</accession>
<dbReference type="Gene3D" id="3.20.20.220">
    <property type="match status" value="2"/>
</dbReference>
<comment type="similarity">
    <text evidence="2 5">Belongs to the proline oxidase family.</text>
</comment>
<keyword evidence="4 5" id="KW-0642">Proline metabolism</keyword>
<evidence type="ECO:0000313" key="8">
    <source>
        <dbReference type="EMBL" id="OXA55815.1"/>
    </source>
</evidence>
<sequence>MPTSRMLSLLLSPKMIPTLNRISVHRFQTSSHFSQPYSDSEKFPKLDETFNSSEEAYKSKTTGEIIRALFVFQLLNINYVADNQTKLIHWGRRILGERLFKMLMKATFFGHFVAGEDQHEIAPKIRRMRKFGVNAILDYSAEDDVPEGEEQQTGSQTVATPDQKGSDVVGEEKGLKKYNGSNTCATERKKRAISRVYTYYNEASCDKNTQIFLNSIKAVEGATDGTGFAAIKATAICKPQLLLRISEAIERIHVFIERLTGVNDAVNNQQINIDTLKKRFSKAAKADPAFQAWLDDMDSDSAGIINLVPWKSLLNAKKCVRTAFRIPNFPTGDLEKIVPISDDEIQEFKNALDRFHTIFKAAAASNVRVMVDAEQTYLQVAISRVTIEMMKIYNVEKPMVYNTYQCYLKRAFHDLVTDLNQAERQKFYFGAKLVRGAYMEQERQRANSMGYDDPINSTYASTTEMYEKCMDECLWRIKSSKESVSPGRIKVMAATHNEDTVRFVLRRMKEYDIARDEHSVCFGQLYGMCDQISFPLGQSRYSVYKYVPYGPILKVLPYLSRRALENRGVLGGKTDKERKLLRDELWRRIMKRKWSYNPD</sequence>
<gene>
    <name evidence="8" type="ORF">Fcan01_09382</name>
</gene>
<dbReference type="InterPro" id="IPR029041">
    <property type="entry name" value="FAD-linked_oxidoreductase-like"/>
</dbReference>
<feature type="compositionally biased region" description="Polar residues" evidence="6">
    <location>
        <begin position="151"/>
        <end position="160"/>
    </location>
</feature>
<evidence type="ECO:0000256" key="1">
    <source>
        <dbReference type="ARBA" id="ARBA00004739"/>
    </source>
</evidence>
<reference evidence="8 9" key="1">
    <citation type="submission" date="2015-12" db="EMBL/GenBank/DDBJ databases">
        <title>The genome of Folsomia candida.</title>
        <authorList>
            <person name="Faddeeva A."/>
            <person name="Derks M.F."/>
            <person name="Anvar Y."/>
            <person name="Smit S."/>
            <person name="Van Straalen N."/>
            <person name="Roelofs D."/>
        </authorList>
    </citation>
    <scope>NUCLEOTIDE SEQUENCE [LARGE SCALE GENOMIC DNA]</scope>
    <source>
        <strain evidence="8 9">VU population</strain>
        <tissue evidence="8">Whole body</tissue>
    </source>
</reference>
<evidence type="ECO:0000256" key="4">
    <source>
        <dbReference type="ARBA" id="ARBA00023062"/>
    </source>
</evidence>
<comment type="catalytic activity">
    <reaction evidence="5">
        <text>L-proline + a quinone = (S)-1-pyrroline-5-carboxylate + a quinol + H(+)</text>
        <dbReference type="Rhea" id="RHEA:23784"/>
        <dbReference type="ChEBI" id="CHEBI:15378"/>
        <dbReference type="ChEBI" id="CHEBI:17388"/>
        <dbReference type="ChEBI" id="CHEBI:24646"/>
        <dbReference type="ChEBI" id="CHEBI:60039"/>
        <dbReference type="ChEBI" id="CHEBI:132124"/>
        <dbReference type="EC" id="1.5.5.2"/>
    </reaction>
</comment>
<comment type="function">
    <text evidence="5">Converts proline to delta-1-pyrroline-5-carboxylate.</text>
</comment>
<dbReference type="InterPro" id="IPR002872">
    <property type="entry name" value="Proline_DH_dom"/>
</dbReference>
<dbReference type="Proteomes" id="UP000198287">
    <property type="component" value="Unassembled WGS sequence"/>
</dbReference>
<dbReference type="PANTHER" id="PTHR13914">
    <property type="entry name" value="PROLINE OXIDASE"/>
    <property type="match status" value="1"/>
</dbReference>
<protein>
    <recommendedName>
        <fullName evidence="5">Proline dehydrogenase</fullName>
        <ecNumber evidence="5">1.5.5.2</ecNumber>
    </recommendedName>
</protein>
<comment type="pathway">
    <text evidence="1">Amino-acid degradation; L-proline degradation into L-glutamate; L-glutamate from L-proline: step 1/2.</text>
</comment>
<dbReference type="GO" id="GO:0004657">
    <property type="term" value="F:proline dehydrogenase activity"/>
    <property type="evidence" value="ECO:0007669"/>
    <property type="project" value="UniProtKB-EC"/>
</dbReference>
<dbReference type="EC" id="1.5.5.2" evidence="5"/>
<evidence type="ECO:0000256" key="2">
    <source>
        <dbReference type="ARBA" id="ARBA00005869"/>
    </source>
</evidence>
<keyword evidence="3 5" id="KW-0560">Oxidoreductase</keyword>
<name>A0A226EE44_FOLCA</name>
<dbReference type="Pfam" id="PF01619">
    <property type="entry name" value="Pro_dh"/>
    <property type="match status" value="1"/>
</dbReference>
<dbReference type="GO" id="GO:0005739">
    <property type="term" value="C:mitochondrion"/>
    <property type="evidence" value="ECO:0007669"/>
    <property type="project" value="TreeGrafter"/>
</dbReference>
<dbReference type="OrthoDB" id="5464at2759"/>
<comment type="cofactor">
    <cofactor evidence="5">
        <name>FAD</name>
        <dbReference type="ChEBI" id="CHEBI:57692"/>
    </cofactor>
</comment>
<evidence type="ECO:0000256" key="5">
    <source>
        <dbReference type="RuleBase" id="RU364054"/>
    </source>
</evidence>
<dbReference type="OMA" id="FMFETEL"/>
<comment type="caution">
    <text evidence="8">The sequence shown here is derived from an EMBL/GenBank/DDBJ whole genome shotgun (WGS) entry which is preliminary data.</text>
</comment>
<organism evidence="8 9">
    <name type="scientific">Folsomia candida</name>
    <name type="common">Springtail</name>
    <dbReference type="NCBI Taxonomy" id="158441"/>
    <lineage>
        <taxon>Eukaryota</taxon>
        <taxon>Metazoa</taxon>
        <taxon>Ecdysozoa</taxon>
        <taxon>Arthropoda</taxon>
        <taxon>Hexapoda</taxon>
        <taxon>Collembola</taxon>
        <taxon>Entomobryomorpha</taxon>
        <taxon>Isotomoidea</taxon>
        <taxon>Isotomidae</taxon>
        <taxon>Proisotominae</taxon>
        <taxon>Folsomia</taxon>
    </lineage>
</organism>
<dbReference type="GO" id="GO:0071949">
    <property type="term" value="F:FAD binding"/>
    <property type="evidence" value="ECO:0007669"/>
    <property type="project" value="TreeGrafter"/>
</dbReference>
<dbReference type="STRING" id="158441.A0A226EE44"/>
<evidence type="ECO:0000313" key="9">
    <source>
        <dbReference type="Proteomes" id="UP000198287"/>
    </source>
</evidence>
<evidence type="ECO:0000256" key="3">
    <source>
        <dbReference type="ARBA" id="ARBA00023002"/>
    </source>
</evidence>
<feature type="region of interest" description="Disordered" evidence="6">
    <location>
        <begin position="142"/>
        <end position="169"/>
    </location>
</feature>
<keyword evidence="5" id="KW-0274">FAD</keyword>
<proteinExistence type="inferred from homology"/>
<keyword evidence="9" id="KW-1185">Reference proteome</keyword>
<dbReference type="PANTHER" id="PTHR13914:SF0">
    <property type="entry name" value="PROLINE DEHYDROGENASE 1, MITOCHONDRIAL"/>
    <property type="match status" value="1"/>
</dbReference>
<evidence type="ECO:0000256" key="6">
    <source>
        <dbReference type="SAM" id="MobiDB-lite"/>
    </source>
</evidence>
<dbReference type="EMBL" id="LNIX01000004">
    <property type="protein sequence ID" value="OXA55815.1"/>
    <property type="molecule type" value="Genomic_DNA"/>
</dbReference>
<evidence type="ECO:0000259" key="7">
    <source>
        <dbReference type="Pfam" id="PF01619"/>
    </source>
</evidence>
<dbReference type="AlphaFoldDB" id="A0A226EE44"/>
<dbReference type="GO" id="GO:0010133">
    <property type="term" value="P:L-proline catabolic process to L-glutamate"/>
    <property type="evidence" value="ECO:0007669"/>
    <property type="project" value="TreeGrafter"/>
</dbReference>
<feature type="domain" description="Proline dehydrogenase" evidence="7">
    <location>
        <begin position="270"/>
        <end position="569"/>
    </location>
</feature>
<dbReference type="InterPro" id="IPR015659">
    <property type="entry name" value="Proline_oxidase"/>
</dbReference>